<dbReference type="NCBIfam" id="TIGR03827">
    <property type="entry name" value="GNAT_ablB"/>
    <property type="match status" value="1"/>
</dbReference>
<proteinExistence type="predicted"/>
<dbReference type="CDD" id="cd04301">
    <property type="entry name" value="NAT_SF"/>
    <property type="match status" value="1"/>
</dbReference>
<protein>
    <submittedName>
        <fullName evidence="2">Beta-lysine N-acetyltransferase</fullName>
    </submittedName>
</protein>
<dbReference type="Proteomes" id="UP000784880">
    <property type="component" value="Unassembled WGS sequence"/>
</dbReference>
<dbReference type="EMBL" id="JAHQCS010000066">
    <property type="protein sequence ID" value="MBU9711298.1"/>
    <property type="molecule type" value="Genomic_DNA"/>
</dbReference>
<comment type="caution">
    <text evidence="2">The sequence shown here is derived from an EMBL/GenBank/DDBJ whole genome shotgun (WGS) entry which is preliminary data.</text>
</comment>
<gene>
    <name evidence="2" type="primary">ablB</name>
    <name evidence="2" type="ORF">KS419_06100</name>
</gene>
<reference evidence="2 3" key="1">
    <citation type="submission" date="2021-06" db="EMBL/GenBank/DDBJ databases">
        <title>Bacillus sp. RD4P76, an endophyte from a halophyte.</title>
        <authorList>
            <person name="Sun J.-Q."/>
        </authorList>
    </citation>
    <scope>NUCLEOTIDE SEQUENCE [LARGE SCALE GENOMIC DNA]</scope>
    <source>
        <strain evidence="2 3">CGMCC 1.15917</strain>
    </source>
</reference>
<evidence type="ECO:0000313" key="3">
    <source>
        <dbReference type="Proteomes" id="UP000784880"/>
    </source>
</evidence>
<accession>A0ABS6JC97</accession>
<organism evidence="2 3">
    <name type="scientific">Evansella tamaricis</name>
    <dbReference type="NCBI Taxonomy" id="2069301"/>
    <lineage>
        <taxon>Bacteria</taxon>
        <taxon>Bacillati</taxon>
        <taxon>Bacillota</taxon>
        <taxon>Bacilli</taxon>
        <taxon>Bacillales</taxon>
        <taxon>Bacillaceae</taxon>
        <taxon>Evansella</taxon>
    </lineage>
</organism>
<dbReference type="PROSITE" id="PS51186">
    <property type="entry name" value="GNAT"/>
    <property type="match status" value="1"/>
</dbReference>
<evidence type="ECO:0000259" key="1">
    <source>
        <dbReference type="PROSITE" id="PS51186"/>
    </source>
</evidence>
<dbReference type="InterPro" id="IPR000182">
    <property type="entry name" value="GNAT_dom"/>
</dbReference>
<evidence type="ECO:0000313" key="2">
    <source>
        <dbReference type="EMBL" id="MBU9711298.1"/>
    </source>
</evidence>
<feature type="domain" description="N-acetyltransferase" evidence="1">
    <location>
        <begin position="114"/>
        <end position="246"/>
    </location>
</feature>
<dbReference type="Pfam" id="PF00583">
    <property type="entry name" value="Acetyltransf_1"/>
    <property type="match status" value="1"/>
</dbReference>
<keyword evidence="3" id="KW-1185">Reference proteome</keyword>
<name>A0ABS6JC97_9BACI</name>
<sequence>MKNQWDKDVQNDRIVGYLPNLNNIEVNRIMKLMEQDSPGKFIIYTLSKYKDILLNLGFSLESKLSGFFHGDEALIFTKYHQKDRLLSKTAKENKEVLSIVKGDTKEPCEMTHGFQIELVKDVELEELARLFQTVFPIYPTNIFDPDYLQKVKDSEEYMFMVAKDDNGIIGAASAMNTGYQSAEITDCAVHPDYRGKNLLNAIVMAIEKELVKKRIYHSFSLTRAKSVGMNMTVKRLNYRYEGTLINNCIISTGFEDMNIWTKKLKG</sequence>
<dbReference type="InterPro" id="IPR022525">
    <property type="entry name" value="GNAT_AblB"/>
</dbReference>
<dbReference type="RefSeq" id="WP_217065182.1">
    <property type="nucleotide sequence ID" value="NZ_JAHQCS010000066.1"/>
</dbReference>